<dbReference type="AlphaFoldDB" id="A0A0A0F0H2"/>
<gene>
    <name evidence="1" type="ORF">N800_11715</name>
</gene>
<keyword evidence="2" id="KW-1185">Reference proteome</keyword>
<organism evidence="1 2">
    <name type="scientific">Lysobacter daejeonensis GH1-9</name>
    <dbReference type="NCBI Taxonomy" id="1385517"/>
    <lineage>
        <taxon>Bacteria</taxon>
        <taxon>Pseudomonadati</taxon>
        <taxon>Pseudomonadota</taxon>
        <taxon>Gammaproteobacteria</taxon>
        <taxon>Lysobacterales</taxon>
        <taxon>Lysobacteraceae</taxon>
        <taxon>Aerolutibacter</taxon>
    </lineage>
</organism>
<sequence length="108" mass="11871">MGTLGTQPQVDSVSIGRAPPVEAFRTTGQPAPLLPRVPSRGDCAPRYRNGEQGTCVNDKPCRGFGVLDGKQVICACFVRREGCDEHERCEVRQSRCVKESEPTFNLHL</sequence>
<proteinExistence type="predicted"/>
<protein>
    <submittedName>
        <fullName evidence="1">Uncharacterized protein</fullName>
    </submittedName>
</protein>
<name>A0A0A0F0H2_9GAMM</name>
<reference evidence="1 2" key="1">
    <citation type="submission" date="2013-08" db="EMBL/GenBank/DDBJ databases">
        <title>Genome sequencing of Lysobacter.</title>
        <authorList>
            <person name="Zhang S."/>
            <person name="Wang G."/>
        </authorList>
    </citation>
    <scope>NUCLEOTIDE SEQUENCE [LARGE SCALE GENOMIC DNA]</scope>
    <source>
        <strain evidence="1 2">GH1-9</strain>
    </source>
</reference>
<accession>A0A0A0F0H2</accession>
<evidence type="ECO:0000313" key="2">
    <source>
        <dbReference type="Proteomes" id="UP000029998"/>
    </source>
</evidence>
<dbReference type="Proteomes" id="UP000029998">
    <property type="component" value="Unassembled WGS sequence"/>
</dbReference>
<dbReference type="EMBL" id="AVPU01000003">
    <property type="protein sequence ID" value="KGM55778.1"/>
    <property type="molecule type" value="Genomic_DNA"/>
</dbReference>
<evidence type="ECO:0000313" key="1">
    <source>
        <dbReference type="EMBL" id="KGM55778.1"/>
    </source>
</evidence>
<dbReference type="STRING" id="1385517.N800_11715"/>
<comment type="caution">
    <text evidence="1">The sequence shown here is derived from an EMBL/GenBank/DDBJ whole genome shotgun (WGS) entry which is preliminary data.</text>
</comment>